<dbReference type="EMBL" id="FPAS01000004">
    <property type="protein sequence ID" value="SFT81688.1"/>
    <property type="molecule type" value="Genomic_DNA"/>
</dbReference>
<dbReference type="STRING" id="477690.SAMN05216474_2512"/>
<dbReference type="OrthoDB" id="1441638at2"/>
<protein>
    <submittedName>
        <fullName evidence="1">Uncharacterized protein</fullName>
    </submittedName>
</protein>
<reference evidence="1 2" key="1">
    <citation type="submission" date="2016-10" db="EMBL/GenBank/DDBJ databases">
        <authorList>
            <person name="de Groot N.N."/>
        </authorList>
    </citation>
    <scope>NUCLEOTIDE SEQUENCE [LARGE SCALE GENOMIC DNA]</scope>
    <source>
        <strain evidence="1 2">CGMCC 1.7005</strain>
    </source>
</reference>
<dbReference type="Proteomes" id="UP000236454">
    <property type="component" value="Unassembled WGS sequence"/>
</dbReference>
<keyword evidence="2" id="KW-1185">Reference proteome</keyword>
<gene>
    <name evidence="1" type="ORF">SAMN05216474_2512</name>
</gene>
<name>A0A1I7B3I6_9FLAO</name>
<organism evidence="1 2">
    <name type="scientific">Lishizhenia tianjinensis</name>
    <dbReference type="NCBI Taxonomy" id="477690"/>
    <lineage>
        <taxon>Bacteria</taxon>
        <taxon>Pseudomonadati</taxon>
        <taxon>Bacteroidota</taxon>
        <taxon>Flavobacteriia</taxon>
        <taxon>Flavobacteriales</taxon>
        <taxon>Crocinitomicaceae</taxon>
        <taxon>Lishizhenia</taxon>
    </lineage>
</organism>
<evidence type="ECO:0000313" key="2">
    <source>
        <dbReference type="Proteomes" id="UP000236454"/>
    </source>
</evidence>
<evidence type="ECO:0000313" key="1">
    <source>
        <dbReference type="EMBL" id="SFT81688.1"/>
    </source>
</evidence>
<dbReference type="RefSeq" id="WP_090250700.1">
    <property type="nucleotide sequence ID" value="NZ_FPAS01000004.1"/>
</dbReference>
<proteinExistence type="predicted"/>
<accession>A0A1I7B3I6</accession>
<sequence length="119" mass="13922">MKLGAANKLLEKIIAKVEAEGILAEGLIDELKELREYALKEQDPLVTKVIRLTYEYLIENEAYDVEAQYEEDEDGGEYPLEIEDKENLLYLLSLLRNADHKINREEIKDYRTALKEELY</sequence>
<dbReference type="AlphaFoldDB" id="A0A1I7B3I6"/>